<evidence type="ECO:0000256" key="2">
    <source>
        <dbReference type="ARBA" id="ARBA00023315"/>
    </source>
</evidence>
<dbReference type="SUPFAM" id="SSF55729">
    <property type="entry name" value="Acyl-CoA N-acyltransferases (Nat)"/>
    <property type="match status" value="2"/>
</dbReference>
<name>A0ABY7V5D8_9DEIO</name>
<dbReference type="CDD" id="cd04301">
    <property type="entry name" value="NAT_SF"/>
    <property type="match status" value="2"/>
</dbReference>
<dbReference type="Pfam" id="PF00583">
    <property type="entry name" value="Acetyltransf_1"/>
    <property type="match status" value="2"/>
</dbReference>
<gene>
    <name evidence="5" type="ORF">M8445_06855</name>
</gene>
<sequence length="351" mass="38292">MTPTPTTAQTTEQPSPAPPVTPSGVQAFDPATATPAQRLAVGELMAASFAAAYPEDPPLIPAQEAQGLSHQLPTERSVAFAVWDGTAATGYARLGFDTEQNTHLGHVRVTVHPQRRRAGIGRALWNELHAPALAHGLTTITFGTSSRNPAAEAFARSLGATPALPMRQSRVTLTDLDPDLLTRWQTRPDGDPYRLHIWTTIPDAYLPRMADMMMVMNTAPRGELEQDDWTITPDMIRSWDAMIQEAGETRYLMATEDTRSGQIDGYSEVFWHPDRAALVYQGATAVRPSARGQGLGKWLKAAMLEHTQAHCPGARAVQTHNAHENAPMLGINVALGFTPYSTFTEWQLKLG</sequence>
<keyword evidence="1 5" id="KW-0808">Transferase</keyword>
<reference evidence="5 6" key="1">
    <citation type="submission" date="2022-12" db="EMBL/GenBank/DDBJ databases">
        <title>Genome Sequence of Deinococcus aquaticus Type Strain PB314.</title>
        <authorList>
            <person name="Albert C."/>
            <person name="Hill J."/>
            <person name="Boren L."/>
            <person name="Scholz-Ng S."/>
            <person name="Fatema N."/>
            <person name="Grosso R."/>
            <person name="Soboslay E."/>
            <person name="Tuohy J."/>
        </authorList>
    </citation>
    <scope>NUCLEOTIDE SEQUENCE [LARGE SCALE GENOMIC DNA]</scope>
    <source>
        <strain evidence="5 6">PB-314</strain>
    </source>
</reference>
<dbReference type="RefSeq" id="WP_273990596.1">
    <property type="nucleotide sequence ID" value="NZ_BAABQT010000009.1"/>
</dbReference>
<dbReference type="Proteomes" id="UP001217044">
    <property type="component" value="Chromosome"/>
</dbReference>
<dbReference type="Gene3D" id="3.40.630.30">
    <property type="match status" value="1"/>
</dbReference>
<feature type="region of interest" description="Disordered" evidence="3">
    <location>
        <begin position="1"/>
        <end position="24"/>
    </location>
</feature>
<dbReference type="GO" id="GO:0016746">
    <property type="term" value="F:acyltransferase activity"/>
    <property type="evidence" value="ECO:0007669"/>
    <property type="project" value="UniProtKB-KW"/>
</dbReference>
<evidence type="ECO:0000256" key="1">
    <source>
        <dbReference type="ARBA" id="ARBA00022679"/>
    </source>
</evidence>
<dbReference type="InterPro" id="IPR016181">
    <property type="entry name" value="Acyl_CoA_acyltransferase"/>
</dbReference>
<dbReference type="PROSITE" id="PS51186">
    <property type="entry name" value="GNAT"/>
    <property type="match status" value="1"/>
</dbReference>
<dbReference type="InterPro" id="IPR000182">
    <property type="entry name" value="GNAT_dom"/>
</dbReference>
<dbReference type="PANTHER" id="PTHR43877:SF8">
    <property type="entry name" value="N-ACETYLGLUTAMATE SYNTHASE-RELATED"/>
    <property type="match status" value="1"/>
</dbReference>
<organism evidence="5 6">
    <name type="scientific">Deinococcus aquaticus</name>
    <dbReference type="NCBI Taxonomy" id="328692"/>
    <lineage>
        <taxon>Bacteria</taxon>
        <taxon>Thermotogati</taxon>
        <taxon>Deinococcota</taxon>
        <taxon>Deinococci</taxon>
        <taxon>Deinococcales</taxon>
        <taxon>Deinococcaceae</taxon>
        <taxon>Deinococcus</taxon>
    </lineage>
</organism>
<accession>A0ABY7V5D8</accession>
<feature type="domain" description="N-acetyltransferase" evidence="4">
    <location>
        <begin position="39"/>
        <end position="183"/>
    </location>
</feature>
<dbReference type="InterPro" id="IPR050832">
    <property type="entry name" value="Bact_Acetyltransf"/>
</dbReference>
<protein>
    <submittedName>
        <fullName evidence="5">GNAT family N-acetyltransferase</fullName>
        <ecNumber evidence="5">2.3.1.-</ecNumber>
    </submittedName>
</protein>
<evidence type="ECO:0000313" key="6">
    <source>
        <dbReference type="Proteomes" id="UP001217044"/>
    </source>
</evidence>
<evidence type="ECO:0000313" key="5">
    <source>
        <dbReference type="EMBL" id="WDA59915.1"/>
    </source>
</evidence>
<keyword evidence="6" id="KW-1185">Reference proteome</keyword>
<proteinExistence type="predicted"/>
<keyword evidence="2 5" id="KW-0012">Acyltransferase</keyword>
<evidence type="ECO:0000259" key="4">
    <source>
        <dbReference type="PROSITE" id="PS51186"/>
    </source>
</evidence>
<feature type="compositionally biased region" description="Low complexity" evidence="3">
    <location>
        <begin position="1"/>
        <end position="14"/>
    </location>
</feature>
<dbReference type="PANTHER" id="PTHR43877">
    <property type="entry name" value="AMINOALKYLPHOSPHONATE N-ACETYLTRANSFERASE-RELATED-RELATED"/>
    <property type="match status" value="1"/>
</dbReference>
<evidence type="ECO:0000256" key="3">
    <source>
        <dbReference type="SAM" id="MobiDB-lite"/>
    </source>
</evidence>
<dbReference type="EC" id="2.3.1.-" evidence="5"/>
<dbReference type="EMBL" id="CP115165">
    <property type="protein sequence ID" value="WDA59915.1"/>
    <property type="molecule type" value="Genomic_DNA"/>
</dbReference>